<evidence type="ECO:0008006" key="5">
    <source>
        <dbReference type="Google" id="ProtNLM"/>
    </source>
</evidence>
<organism evidence="3 4">
    <name type="scientific">Quercus lobata</name>
    <name type="common">Valley oak</name>
    <dbReference type="NCBI Taxonomy" id="97700"/>
    <lineage>
        <taxon>Eukaryota</taxon>
        <taxon>Viridiplantae</taxon>
        <taxon>Streptophyta</taxon>
        <taxon>Embryophyta</taxon>
        <taxon>Tracheophyta</taxon>
        <taxon>Spermatophyta</taxon>
        <taxon>Magnoliopsida</taxon>
        <taxon>eudicotyledons</taxon>
        <taxon>Gunneridae</taxon>
        <taxon>Pentapetalae</taxon>
        <taxon>rosids</taxon>
        <taxon>fabids</taxon>
        <taxon>Fagales</taxon>
        <taxon>Fagaceae</taxon>
        <taxon>Quercus</taxon>
    </lineage>
</organism>
<dbReference type="Gene3D" id="1.25.40.10">
    <property type="entry name" value="Tetratricopeptide repeat domain"/>
    <property type="match status" value="2"/>
</dbReference>
<dbReference type="RefSeq" id="XP_030975357.1">
    <property type="nucleotide sequence ID" value="XM_031119497.1"/>
</dbReference>
<dbReference type="InterPro" id="IPR019734">
    <property type="entry name" value="TPR_rpt"/>
</dbReference>
<evidence type="ECO:0000313" key="3">
    <source>
        <dbReference type="EnsemblPlants" id="QL06p021124:mrna"/>
    </source>
</evidence>
<keyword evidence="1" id="KW-0802">TPR repeat</keyword>
<dbReference type="GeneID" id="115995076"/>
<dbReference type="EnsemblPlants" id="QL06p021124:mrna">
    <property type="protein sequence ID" value="QL06p021124:mrna"/>
    <property type="gene ID" value="QL06p021124"/>
</dbReference>
<sequence>MLQTSPSFSIFTSTDEFQDGEHNNRLQDPIKEEQERTVTIGDSIEAMGSGEFSFGNKKSIGLIEEGKEDEEEEVLNGIQNLSVEVGNEPVSPSMYLAAGLGIDSFSIGGGELDGDFLSPANFDDSSDVEEYYRKMVDQYPCHPLFLRNYAQVLQSKGDLQGAVEYYSRATLADPEDGEILVQYAKFVWENLNDQDRALSYFERAAQAAPQDSHVLAAYASFLWEIGGDGEEDEARQDHIQMEEEERKKEIEISTSKEEIGLVSPSLHLAAALGIDVADSTADESSKVGNVEEYYKKMIDESPNNPLFLRNYAQFLCQSKEDLPAAEEFYMRAILADPRDGEIISQYAKLVWELHHDRNKALCYFERAVEATPGDSHVLAAYASFLWETEDEEEGDPMQDCIQIPRLHEQAMNAANA</sequence>
<dbReference type="PANTHER" id="PTHR26312">
    <property type="entry name" value="TETRATRICOPEPTIDE REPEAT PROTEIN 5"/>
    <property type="match status" value="1"/>
</dbReference>
<dbReference type="Proteomes" id="UP000594261">
    <property type="component" value="Chromosome 6"/>
</dbReference>
<dbReference type="SUPFAM" id="SSF48452">
    <property type="entry name" value="TPR-like"/>
    <property type="match status" value="2"/>
</dbReference>
<dbReference type="OMA" id="MVDEYPC"/>
<reference evidence="3" key="2">
    <citation type="submission" date="2021-01" db="UniProtKB">
        <authorList>
            <consortium name="EnsemblPlants"/>
        </authorList>
    </citation>
    <scope>IDENTIFICATION</scope>
</reference>
<dbReference type="GO" id="GO:0006396">
    <property type="term" value="P:RNA processing"/>
    <property type="evidence" value="ECO:0007669"/>
    <property type="project" value="InterPro"/>
</dbReference>
<dbReference type="InParanoid" id="A0A7N2LY23"/>
<dbReference type="OrthoDB" id="1919713at2759"/>
<feature type="compositionally biased region" description="Polar residues" evidence="2">
    <location>
        <begin position="1"/>
        <end position="15"/>
    </location>
</feature>
<dbReference type="InterPro" id="IPR003107">
    <property type="entry name" value="HAT"/>
</dbReference>
<evidence type="ECO:0000256" key="1">
    <source>
        <dbReference type="PROSITE-ProRule" id="PRU00339"/>
    </source>
</evidence>
<feature type="region of interest" description="Disordered" evidence="2">
    <location>
        <begin position="1"/>
        <end position="28"/>
    </location>
</feature>
<dbReference type="PANTHER" id="PTHR26312:SF217">
    <property type="entry name" value="N-ACETYLGLUCOSAMINE TRANSFERASE, OGT PROTEIN, PUTATIVE-RELATED"/>
    <property type="match status" value="1"/>
</dbReference>
<dbReference type="Pfam" id="PF23240">
    <property type="entry name" value="HAT_PRP39_N"/>
    <property type="match status" value="1"/>
</dbReference>
<protein>
    <recommendedName>
        <fullName evidence="5">Tetratricopeptide repeat-like superfamily protein</fullName>
    </recommendedName>
</protein>
<feature type="compositionally biased region" description="Basic and acidic residues" evidence="2">
    <location>
        <begin position="19"/>
        <end position="28"/>
    </location>
</feature>
<feature type="repeat" description="TPR" evidence="1">
    <location>
        <begin position="143"/>
        <end position="176"/>
    </location>
</feature>
<accession>A0A7N2LY23</accession>
<keyword evidence="4" id="KW-1185">Reference proteome</keyword>
<proteinExistence type="predicted"/>
<dbReference type="KEGG" id="qlo:115995076"/>
<dbReference type="PROSITE" id="PS50005">
    <property type="entry name" value="TPR"/>
    <property type="match status" value="1"/>
</dbReference>
<dbReference type="SMART" id="SM00386">
    <property type="entry name" value="HAT"/>
    <property type="match status" value="5"/>
</dbReference>
<dbReference type="Gramene" id="QL06p021124:mrna">
    <property type="protein sequence ID" value="QL06p021124:mrna"/>
    <property type="gene ID" value="QL06p021124"/>
</dbReference>
<dbReference type="EMBL" id="LRBV02000006">
    <property type="status" value="NOT_ANNOTATED_CDS"/>
    <property type="molecule type" value="Genomic_DNA"/>
</dbReference>
<dbReference type="InterPro" id="IPR011990">
    <property type="entry name" value="TPR-like_helical_dom_sf"/>
</dbReference>
<reference evidence="3 4" key="1">
    <citation type="journal article" date="2016" name="G3 (Bethesda)">
        <title>First Draft Assembly and Annotation of the Genome of a California Endemic Oak Quercus lobata Nee (Fagaceae).</title>
        <authorList>
            <person name="Sork V.L."/>
            <person name="Fitz-Gibbon S.T."/>
            <person name="Puiu D."/>
            <person name="Crepeau M."/>
            <person name="Gugger P.F."/>
            <person name="Sherman R."/>
            <person name="Stevens K."/>
            <person name="Langley C.H."/>
            <person name="Pellegrini M."/>
            <person name="Salzberg S.L."/>
        </authorList>
    </citation>
    <scope>NUCLEOTIDE SEQUENCE [LARGE SCALE GENOMIC DNA]</scope>
    <source>
        <strain evidence="3 4">cv. SW786</strain>
    </source>
</reference>
<dbReference type="AlphaFoldDB" id="A0A7N2LY23"/>
<gene>
    <name evidence="3" type="primary">LOC115995076</name>
</gene>
<evidence type="ECO:0000313" key="4">
    <source>
        <dbReference type="Proteomes" id="UP000594261"/>
    </source>
</evidence>
<name>A0A7N2LY23_QUELO</name>
<evidence type="ECO:0000256" key="2">
    <source>
        <dbReference type="SAM" id="MobiDB-lite"/>
    </source>
</evidence>